<dbReference type="InterPro" id="IPR050764">
    <property type="entry name" value="CbbQ/NirQ/NorQ/GpvN"/>
</dbReference>
<feature type="domain" description="ATPase dynein-related AAA" evidence="1">
    <location>
        <begin position="66"/>
        <end position="198"/>
    </location>
</feature>
<evidence type="ECO:0000259" key="1">
    <source>
        <dbReference type="Pfam" id="PF07728"/>
    </source>
</evidence>
<reference evidence="2 3" key="1">
    <citation type="submission" date="2016-10" db="EMBL/GenBank/DDBJ databases">
        <authorList>
            <person name="de Groot N.N."/>
        </authorList>
    </citation>
    <scope>NUCLEOTIDE SEQUENCE [LARGE SCALE GENOMIC DNA]</scope>
    <source>
        <strain evidence="2 3">Z108</strain>
    </source>
</reference>
<proteinExistence type="predicted"/>
<organism evidence="2 3">
    <name type="scientific">Selenomonas ruminantium</name>
    <dbReference type="NCBI Taxonomy" id="971"/>
    <lineage>
        <taxon>Bacteria</taxon>
        <taxon>Bacillati</taxon>
        <taxon>Bacillota</taxon>
        <taxon>Negativicutes</taxon>
        <taxon>Selenomonadales</taxon>
        <taxon>Selenomonadaceae</taxon>
        <taxon>Selenomonas</taxon>
    </lineage>
</organism>
<dbReference type="SUPFAM" id="SSF52540">
    <property type="entry name" value="P-loop containing nucleoside triphosphate hydrolases"/>
    <property type="match status" value="1"/>
</dbReference>
<dbReference type="InterPro" id="IPR027417">
    <property type="entry name" value="P-loop_NTPase"/>
</dbReference>
<dbReference type="PANTHER" id="PTHR42759:SF1">
    <property type="entry name" value="MAGNESIUM-CHELATASE SUBUNIT CHLD"/>
    <property type="match status" value="1"/>
</dbReference>
<dbReference type="Proteomes" id="UP000183639">
    <property type="component" value="Unassembled WGS sequence"/>
</dbReference>
<dbReference type="InterPro" id="IPR011704">
    <property type="entry name" value="ATPase_dyneun-rel_AAA"/>
</dbReference>
<dbReference type="EMBL" id="FOQK01000019">
    <property type="protein sequence ID" value="SFI17749.1"/>
    <property type="molecule type" value="Genomic_DNA"/>
</dbReference>
<dbReference type="Gene3D" id="3.40.50.300">
    <property type="entry name" value="P-loop containing nucleotide triphosphate hydrolases"/>
    <property type="match status" value="1"/>
</dbReference>
<gene>
    <name evidence="2" type="ORF">SAMN04487861_11929</name>
</gene>
<sequence length="309" mass="34115">MGTETMIVMREFLQRQGLDGRLLAAVDRYRQQYPWQGQRPLVVPRYHYYGREILTAAITAVLAGENLLLVGPKATGKNVLAENLAAIFGRPDWNVSFHINMDAAYLLGTDTFRQGAVEFRPGPVYECAEAGGFGVLDEINMARNEALAVLHSLLDFRRILDVPGYGRLHIHPATRFLATMNHGYAGTRELNEALASRFVVLQLPLLDGDGLEQLIGTEFARLKAAGRRLMAQLFLDLQQKCAQAEISSKAVDLRGLLDALHLVELGLPVRQALDMGLVNKCFDAEERALVADVIALRIAAGMTSAELFD</sequence>
<protein>
    <submittedName>
        <fullName evidence="2">MoxR-like ATPase</fullName>
    </submittedName>
</protein>
<dbReference type="GO" id="GO:0005524">
    <property type="term" value="F:ATP binding"/>
    <property type="evidence" value="ECO:0007669"/>
    <property type="project" value="InterPro"/>
</dbReference>
<accession>A0A1I3G2P9</accession>
<dbReference type="PANTHER" id="PTHR42759">
    <property type="entry name" value="MOXR FAMILY PROTEIN"/>
    <property type="match status" value="1"/>
</dbReference>
<dbReference type="AlphaFoldDB" id="A0A1I3G2P9"/>
<name>A0A1I3G2P9_SELRU</name>
<dbReference type="Pfam" id="PF07728">
    <property type="entry name" value="AAA_5"/>
    <property type="match status" value="1"/>
</dbReference>
<evidence type="ECO:0000313" key="3">
    <source>
        <dbReference type="Proteomes" id="UP000183639"/>
    </source>
</evidence>
<evidence type="ECO:0000313" key="2">
    <source>
        <dbReference type="EMBL" id="SFI17749.1"/>
    </source>
</evidence>
<dbReference type="GO" id="GO:0016887">
    <property type="term" value="F:ATP hydrolysis activity"/>
    <property type="evidence" value="ECO:0007669"/>
    <property type="project" value="InterPro"/>
</dbReference>